<accession>A0A7W0ASA5</accession>
<evidence type="ECO:0000313" key="2">
    <source>
        <dbReference type="Proteomes" id="UP000524462"/>
    </source>
</evidence>
<sequence length="45" mass="5312">MSDYKQLFDNKEEEVLDIFSTLLDFLHDLGPFDIEVKKTSLHLVK</sequence>
<organism evidence="1 2">
    <name type="scientific">Streptococcus porcinus</name>
    <dbReference type="NCBI Taxonomy" id="1340"/>
    <lineage>
        <taxon>Bacteria</taxon>
        <taxon>Bacillati</taxon>
        <taxon>Bacillota</taxon>
        <taxon>Bacilli</taxon>
        <taxon>Lactobacillales</taxon>
        <taxon>Streptococcaceae</taxon>
        <taxon>Streptococcus</taxon>
    </lineage>
</organism>
<comment type="caution">
    <text evidence="1">The sequence shown here is derived from an EMBL/GenBank/DDBJ whole genome shotgun (WGS) entry which is preliminary data.</text>
</comment>
<name>A0A7W0ASA5_STRPO</name>
<protein>
    <submittedName>
        <fullName evidence="1">Uncharacterized protein</fullName>
    </submittedName>
</protein>
<reference evidence="1 2" key="1">
    <citation type="submission" date="2020-07" db="EMBL/GenBank/DDBJ databases">
        <title>Molecular and genomic characterization of Streptococcus porcinus isolated from diseased swine in Brazil.</title>
        <authorList>
            <person name="Moreno L.Z."/>
            <person name="Matajira C.E.C."/>
            <person name="Poor A.P."/>
            <person name="Dutra M.C."/>
            <person name="Moreno A.M."/>
        </authorList>
    </citation>
    <scope>NUCLEOTIDE SEQUENCE [LARGE SCALE GENOMIC DNA]</scope>
    <source>
        <strain evidence="1 2">SP0816-2</strain>
    </source>
</reference>
<dbReference type="RefSeq" id="WP_181460183.1">
    <property type="nucleotide sequence ID" value="NZ_JACEGE010000018.1"/>
</dbReference>
<proteinExistence type="predicted"/>
<dbReference type="AlphaFoldDB" id="A0A7W0ASA5"/>
<dbReference type="Proteomes" id="UP000524462">
    <property type="component" value="Unassembled WGS sequence"/>
</dbReference>
<dbReference type="EMBL" id="JACEGE010000018">
    <property type="protein sequence ID" value="MBA2796099.1"/>
    <property type="molecule type" value="Genomic_DNA"/>
</dbReference>
<evidence type="ECO:0000313" key="1">
    <source>
        <dbReference type="EMBL" id="MBA2796099.1"/>
    </source>
</evidence>
<gene>
    <name evidence="1" type="ORF">H1B29_06330</name>
</gene>